<evidence type="ECO:0000256" key="8">
    <source>
        <dbReference type="ARBA" id="ARBA00023242"/>
    </source>
</evidence>
<proteinExistence type="inferred from homology"/>
<dbReference type="EC" id="3.6.1.56" evidence="13"/>
<dbReference type="Proteomes" id="UP001230188">
    <property type="component" value="Unassembled WGS sequence"/>
</dbReference>
<evidence type="ECO:0000256" key="13">
    <source>
        <dbReference type="ARBA" id="ARBA00026103"/>
    </source>
</evidence>
<evidence type="ECO:0000256" key="14">
    <source>
        <dbReference type="ARBA" id="ARBA00026218"/>
    </source>
</evidence>
<evidence type="ECO:0000256" key="2">
    <source>
        <dbReference type="ARBA" id="ARBA00004123"/>
    </source>
</evidence>
<evidence type="ECO:0000256" key="6">
    <source>
        <dbReference type="ARBA" id="ARBA00022801"/>
    </source>
</evidence>
<comment type="catalytic activity">
    <reaction evidence="12">
        <text>2-oxo-ATP + H2O = 2-oxo-AMP + diphosphate + H(+)</text>
        <dbReference type="Rhea" id="RHEA:67392"/>
        <dbReference type="ChEBI" id="CHEBI:15377"/>
        <dbReference type="ChEBI" id="CHEBI:15378"/>
        <dbReference type="ChEBI" id="CHEBI:33019"/>
        <dbReference type="ChEBI" id="CHEBI:71395"/>
        <dbReference type="ChEBI" id="CHEBI:172878"/>
    </reaction>
    <physiologicalReaction direction="left-to-right" evidence="12">
        <dbReference type="Rhea" id="RHEA:67393"/>
    </physiologicalReaction>
</comment>
<dbReference type="GO" id="GO:0042262">
    <property type="term" value="P:DNA protection"/>
    <property type="evidence" value="ECO:0007669"/>
    <property type="project" value="InterPro"/>
</dbReference>
<comment type="catalytic activity">
    <reaction evidence="11">
        <text>8-oxo-dGTP + H2O = 8-oxo-dGMP + diphosphate + H(+)</text>
        <dbReference type="Rhea" id="RHEA:31575"/>
        <dbReference type="ChEBI" id="CHEBI:15377"/>
        <dbReference type="ChEBI" id="CHEBI:15378"/>
        <dbReference type="ChEBI" id="CHEBI:33019"/>
        <dbReference type="ChEBI" id="CHEBI:63224"/>
        <dbReference type="ChEBI" id="CHEBI:77896"/>
    </reaction>
    <physiologicalReaction direction="left-to-right" evidence="11">
        <dbReference type="Rhea" id="RHEA:31576"/>
    </physiologicalReaction>
</comment>
<dbReference type="Pfam" id="PF00293">
    <property type="entry name" value="NUDIX"/>
    <property type="match status" value="1"/>
</dbReference>
<dbReference type="InterPro" id="IPR003563">
    <property type="entry name" value="8ODP"/>
</dbReference>
<evidence type="ECO:0000256" key="23">
    <source>
        <dbReference type="ARBA" id="ARBA00053094"/>
    </source>
</evidence>
<keyword evidence="7" id="KW-0460">Magnesium</keyword>
<evidence type="ECO:0000256" key="19">
    <source>
        <dbReference type="ARBA" id="ARBA00032071"/>
    </source>
</evidence>
<keyword evidence="26" id="KW-1185">Reference proteome</keyword>
<comment type="function">
    <text evidence="23">Oxidized purine nucleoside triphosphate hydrolase which is a prominent sanitizer of the oxidized nucleotide pool. Catalyzes the hydrolysis of 2-oxo-dATP (2-hydroxy-dATP) into 2-oxo-dAMP. Also has a significant hydrolase activity toward 2-oxo-ATP, 8-oxo-dGTP and 8-oxo-dATP. Through the hydrolysis of oxidized purine nucleoside triphosphates, prevents their incorporation into DNA and the subsequent transversions A:T to C:G and G:C to T:A. Also catalyzes the hydrolysis of methylated purine nucleoside triphosphate preventing their integration into DNA. Through this antimutagenic activity protects cells from oxidative stress.</text>
</comment>
<gene>
    <name evidence="25" type="ORF">CTAYLR_008408</name>
</gene>
<dbReference type="InterPro" id="IPR020084">
    <property type="entry name" value="NUDIX_hydrolase_CS"/>
</dbReference>
<comment type="catalytic activity">
    <reaction evidence="21">
        <text>O(6)-methyl-dGTP + H2O = O(6)-methyl-dGMP + diphosphate + H(+)</text>
        <dbReference type="Rhea" id="RHEA:67600"/>
        <dbReference type="ChEBI" id="CHEBI:15377"/>
        <dbReference type="ChEBI" id="CHEBI:15378"/>
        <dbReference type="ChEBI" id="CHEBI:33019"/>
        <dbReference type="ChEBI" id="CHEBI:169974"/>
        <dbReference type="ChEBI" id="CHEBI:169975"/>
    </reaction>
    <physiologicalReaction direction="left-to-right" evidence="21">
        <dbReference type="Rhea" id="RHEA:67601"/>
    </physiologicalReaction>
</comment>
<evidence type="ECO:0000259" key="24">
    <source>
        <dbReference type="PROSITE" id="PS51462"/>
    </source>
</evidence>
<evidence type="ECO:0000256" key="3">
    <source>
        <dbReference type="ARBA" id="ARBA00005582"/>
    </source>
</evidence>
<comment type="similarity">
    <text evidence="3">Belongs to the Nudix hydrolase family.</text>
</comment>
<comment type="catalytic activity">
    <reaction evidence="10">
        <text>2-oxo-dATP + H2O = 2-oxo-dAMP + diphosphate + H(+)</text>
        <dbReference type="Rhea" id="RHEA:31583"/>
        <dbReference type="ChEBI" id="CHEBI:15377"/>
        <dbReference type="ChEBI" id="CHEBI:15378"/>
        <dbReference type="ChEBI" id="CHEBI:33019"/>
        <dbReference type="ChEBI" id="CHEBI:63212"/>
        <dbReference type="ChEBI" id="CHEBI:77897"/>
        <dbReference type="EC" id="3.6.1.56"/>
    </reaction>
    <physiologicalReaction direction="left-to-right" evidence="10">
        <dbReference type="Rhea" id="RHEA:31584"/>
    </physiologicalReaction>
</comment>
<comment type="cofactor">
    <cofactor evidence="1">
        <name>Mg(2+)</name>
        <dbReference type="ChEBI" id="CHEBI:18420"/>
    </cofactor>
</comment>
<sequence>MAYLQGVVAASRSKLELGTEGALYDKIRFRQREAGIGCALESITDYTLVECMRGGEVLLGLKKRGLGVGKWNGFGGKVEVGESAYEGAKRELREECGLEAEDLEWRAMLLFTFRDSGKLMRVHVFVADKFKGEPVETDEMRPMWFHKSEIPYADMWADDLYWLPKLLAGDKFMAWFDYMPGGEHTNKVVDSLLVDL</sequence>
<dbReference type="PROSITE" id="PS00893">
    <property type="entry name" value="NUDIX_BOX"/>
    <property type="match status" value="1"/>
</dbReference>
<evidence type="ECO:0000256" key="21">
    <source>
        <dbReference type="ARBA" id="ARBA00048894"/>
    </source>
</evidence>
<dbReference type="GO" id="GO:0046872">
    <property type="term" value="F:metal ion binding"/>
    <property type="evidence" value="ECO:0007669"/>
    <property type="project" value="UniProtKB-KW"/>
</dbReference>
<evidence type="ECO:0000256" key="22">
    <source>
        <dbReference type="ARBA" id="ARBA00049032"/>
    </source>
</evidence>
<reference evidence="25" key="1">
    <citation type="submission" date="2023-01" db="EMBL/GenBank/DDBJ databases">
        <title>Metagenome sequencing of chrysophaentin producing Chrysophaeum taylorii.</title>
        <authorList>
            <person name="Davison J."/>
            <person name="Bewley C."/>
        </authorList>
    </citation>
    <scope>NUCLEOTIDE SEQUENCE</scope>
    <source>
        <strain evidence="25">NIES-1699</strain>
    </source>
</reference>
<evidence type="ECO:0000256" key="16">
    <source>
        <dbReference type="ARBA" id="ARBA00030634"/>
    </source>
</evidence>
<evidence type="ECO:0000256" key="5">
    <source>
        <dbReference type="ARBA" id="ARBA00022723"/>
    </source>
</evidence>
<feature type="domain" description="Nudix hydrolase" evidence="24">
    <location>
        <begin position="31"/>
        <end position="168"/>
    </location>
</feature>
<dbReference type="InterPro" id="IPR015797">
    <property type="entry name" value="NUDIX_hydrolase-like_dom_sf"/>
</dbReference>
<evidence type="ECO:0000256" key="10">
    <source>
        <dbReference type="ARBA" id="ARBA00024459"/>
    </source>
</evidence>
<keyword evidence="5" id="KW-0479">Metal-binding</keyword>
<evidence type="ECO:0000256" key="17">
    <source>
        <dbReference type="ARBA" id="ARBA00030682"/>
    </source>
</evidence>
<comment type="catalytic activity">
    <reaction evidence="9">
        <text>8-oxo-dATP + H2O = 8-oxo-dAMP + diphosphate + H(+)</text>
        <dbReference type="Rhea" id="RHEA:65396"/>
        <dbReference type="ChEBI" id="CHEBI:15377"/>
        <dbReference type="ChEBI" id="CHEBI:15378"/>
        <dbReference type="ChEBI" id="CHEBI:33019"/>
        <dbReference type="ChEBI" id="CHEBI:71361"/>
        <dbReference type="ChEBI" id="CHEBI:172871"/>
    </reaction>
    <physiologicalReaction direction="left-to-right" evidence="9">
        <dbReference type="Rhea" id="RHEA:65397"/>
    </physiologicalReaction>
</comment>
<evidence type="ECO:0000256" key="20">
    <source>
        <dbReference type="ARBA" id="ARBA00048002"/>
    </source>
</evidence>
<keyword evidence="8" id="KW-0539">Nucleus</keyword>
<evidence type="ECO:0000313" key="26">
    <source>
        <dbReference type="Proteomes" id="UP001230188"/>
    </source>
</evidence>
<dbReference type="PANTHER" id="PTHR43758">
    <property type="entry name" value="7,8-DIHYDRO-8-OXOGUANINE TRIPHOSPHATASE"/>
    <property type="match status" value="1"/>
</dbReference>
<evidence type="ECO:0000256" key="7">
    <source>
        <dbReference type="ARBA" id="ARBA00022842"/>
    </source>
</evidence>
<evidence type="ECO:0000313" key="25">
    <source>
        <dbReference type="EMBL" id="KAJ8609168.1"/>
    </source>
</evidence>
<name>A0AAD7ULB7_9STRA</name>
<dbReference type="PROSITE" id="PS51462">
    <property type="entry name" value="NUDIX"/>
    <property type="match status" value="1"/>
</dbReference>
<dbReference type="CDD" id="cd03427">
    <property type="entry name" value="NUDIX_MTH1_Nudt1"/>
    <property type="match status" value="1"/>
</dbReference>
<evidence type="ECO:0000256" key="12">
    <source>
        <dbReference type="ARBA" id="ARBA00024596"/>
    </source>
</evidence>
<dbReference type="PRINTS" id="PR01403">
    <property type="entry name" value="8OXTPHPHTASE"/>
</dbReference>
<comment type="caution">
    <text evidence="25">The sequence shown here is derived from an EMBL/GenBank/DDBJ whole genome shotgun (WGS) entry which is preliminary data.</text>
</comment>
<dbReference type="EMBL" id="JAQMWT010000148">
    <property type="protein sequence ID" value="KAJ8609168.1"/>
    <property type="molecule type" value="Genomic_DNA"/>
</dbReference>
<dbReference type="Gene3D" id="3.90.79.10">
    <property type="entry name" value="Nucleoside Triphosphate Pyrophosphohydrolase"/>
    <property type="match status" value="1"/>
</dbReference>
<dbReference type="GO" id="GO:0005634">
    <property type="term" value="C:nucleus"/>
    <property type="evidence" value="ECO:0007669"/>
    <property type="project" value="UniProtKB-SubCell"/>
</dbReference>
<dbReference type="PANTHER" id="PTHR43758:SF2">
    <property type="entry name" value="OXIDIZED PURINE NUCLEOSIDE TRIPHOSPHATE HYDROLASE"/>
    <property type="match status" value="1"/>
</dbReference>
<dbReference type="GO" id="GO:0008413">
    <property type="term" value="F:8-oxo-7,8-dihydroguanosine triphosphate pyrophosphatase activity"/>
    <property type="evidence" value="ECO:0007669"/>
    <property type="project" value="InterPro"/>
</dbReference>
<evidence type="ECO:0000256" key="9">
    <source>
        <dbReference type="ARBA" id="ARBA00024448"/>
    </source>
</evidence>
<evidence type="ECO:0000256" key="18">
    <source>
        <dbReference type="ARBA" id="ARBA00031927"/>
    </source>
</evidence>
<evidence type="ECO:0000256" key="1">
    <source>
        <dbReference type="ARBA" id="ARBA00001946"/>
    </source>
</evidence>
<keyword evidence="6" id="KW-0378">Hydrolase</keyword>
<comment type="subunit">
    <text evidence="4">Monomer.</text>
</comment>
<comment type="catalytic activity">
    <reaction evidence="22">
        <text>N(6)-methyl-dATP + H2O = N(6)-methyl-dAMP + diphosphate + H(+)</text>
        <dbReference type="Rhea" id="RHEA:67604"/>
        <dbReference type="ChEBI" id="CHEBI:15377"/>
        <dbReference type="ChEBI" id="CHEBI:15378"/>
        <dbReference type="ChEBI" id="CHEBI:33019"/>
        <dbReference type="ChEBI" id="CHEBI:169976"/>
        <dbReference type="ChEBI" id="CHEBI:172872"/>
    </reaction>
    <physiologicalReaction direction="left-to-right" evidence="22">
        <dbReference type="Rhea" id="RHEA:67605"/>
    </physiologicalReaction>
</comment>
<organism evidence="25 26">
    <name type="scientific">Chrysophaeum taylorii</name>
    <dbReference type="NCBI Taxonomy" id="2483200"/>
    <lineage>
        <taxon>Eukaryota</taxon>
        <taxon>Sar</taxon>
        <taxon>Stramenopiles</taxon>
        <taxon>Ochrophyta</taxon>
        <taxon>Pelagophyceae</taxon>
        <taxon>Pelagomonadales</taxon>
        <taxon>Pelagomonadaceae</taxon>
        <taxon>Chrysophaeum</taxon>
    </lineage>
</organism>
<dbReference type="GO" id="GO:0005737">
    <property type="term" value="C:cytoplasm"/>
    <property type="evidence" value="ECO:0007669"/>
    <property type="project" value="TreeGrafter"/>
</dbReference>
<evidence type="ECO:0000256" key="4">
    <source>
        <dbReference type="ARBA" id="ARBA00011245"/>
    </source>
</evidence>
<dbReference type="SUPFAM" id="SSF55811">
    <property type="entry name" value="Nudix"/>
    <property type="match status" value="1"/>
</dbReference>
<protein>
    <recommendedName>
        <fullName evidence="14">Oxidized purine nucleoside triphosphate hydrolase</fullName>
        <ecNumber evidence="13">3.6.1.56</ecNumber>
    </recommendedName>
    <alternativeName>
        <fullName evidence="18">2-hydroxy-dATP diphosphatase</fullName>
    </alternativeName>
    <alternativeName>
        <fullName evidence="17">7,8-dihydro-8-oxoguanine triphosphatase</fullName>
    </alternativeName>
    <alternativeName>
        <fullName evidence="16">8-oxo-dGTPase</fullName>
    </alternativeName>
    <alternativeName>
        <fullName evidence="19">Methylated purine nucleoside triphosphate hydrolase</fullName>
    </alternativeName>
    <alternativeName>
        <fullName evidence="15">Nucleoside diphosphate-linked moiety X motif 1</fullName>
    </alternativeName>
</protein>
<accession>A0AAD7ULB7</accession>
<evidence type="ECO:0000256" key="15">
    <source>
        <dbReference type="ARBA" id="ARBA00029673"/>
    </source>
</evidence>
<dbReference type="AlphaFoldDB" id="A0AAD7ULB7"/>
<dbReference type="GO" id="GO:0008828">
    <property type="term" value="F:dATP diphosphatase activity"/>
    <property type="evidence" value="ECO:0007669"/>
    <property type="project" value="UniProtKB-EC"/>
</dbReference>
<comment type="catalytic activity">
    <reaction evidence="20">
        <text>N(6)-methyl-ATP + H2O = N(6)-methyl-AMP + diphosphate + H(+)</text>
        <dbReference type="Rhea" id="RHEA:67608"/>
        <dbReference type="ChEBI" id="CHEBI:15377"/>
        <dbReference type="ChEBI" id="CHEBI:15378"/>
        <dbReference type="ChEBI" id="CHEBI:33019"/>
        <dbReference type="ChEBI" id="CHEBI:144842"/>
        <dbReference type="ChEBI" id="CHEBI:172873"/>
    </reaction>
    <physiologicalReaction direction="left-to-right" evidence="20">
        <dbReference type="Rhea" id="RHEA:67609"/>
    </physiologicalReaction>
</comment>
<evidence type="ECO:0000256" key="11">
    <source>
        <dbReference type="ARBA" id="ARBA00024486"/>
    </source>
</evidence>
<dbReference type="InterPro" id="IPR000086">
    <property type="entry name" value="NUDIX_hydrolase_dom"/>
</dbReference>
<comment type="subcellular location">
    <subcellularLocation>
        <location evidence="2">Nucleus</location>
    </subcellularLocation>
</comment>